<gene>
    <name evidence="13" type="primary">murE1</name>
    <name evidence="8" type="synonym">murE</name>
    <name evidence="13" type="ORF">ERICV_02835</name>
</gene>
<dbReference type="GO" id="GO:0051301">
    <property type="term" value="P:cell division"/>
    <property type="evidence" value="ECO:0007669"/>
    <property type="project" value="UniProtKB-KW"/>
</dbReference>
<comment type="catalytic activity">
    <reaction evidence="8">
        <text>UDP-N-acetyl-alpha-D-muramoyl-L-alanyl-D-glutamate + meso-2,6-diaminopimelate + ATP = UDP-N-acetyl-alpha-D-muramoyl-L-alanyl-gamma-D-glutamyl-meso-2,6-diaminopimelate + ADP + phosphate + H(+)</text>
        <dbReference type="Rhea" id="RHEA:23676"/>
        <dbReference type="ChEBI" id="CHEBI:15378"/>
        <dbReference type="ChEBI" id="CHEBI:30616"/>
        <dbReference type="ChEBI" id="CHEBI:43474"/>
        <dbReference type="ChEBI" id="CHEBI:57791"/>
        <dbReference type="ChEBI" id="CHEBI:83900"/>
        <dbReference type="ChEBI" id="CHEBI:83905"/>
        <dbReference type="ChEBI" id="CHEBI:456216"/>
        <dbReference type="EC" id="6.3.2.13"/>
    </reaction>
</comment>
<evidence type="ECO:0000313" key="14">
    <source>
        <dbReference type="Proteomes" id="UP000464330"/>
    </source>
</evidence>
<keyword evidence="6 8" id="KW-0131">Cell cycle</keyword>
<reference evidence="13 14" key="1">
    <citation type="journal article" date="2020" name="Int. J. Med. Microbiol.">
        <title>Discovery of Paenibacillus larvae ERIC V: Phenotypic and genomic comparison to genotypes ERIC I-IV reveal different inventories of virulence factors which correlate with epidemiological prevalences of American Foulbrood.</title>
        <authorList>
            <person name="Beims H."/>
            <person name="Bunk B."/>
            <person name="Erler S."/>
            <person name="Mohr K.I."/>
            <person name="Sproer C."/>
            <person name="Pradella S."/>
            <person name="Gunther G."/>
            <person name="Rohde M."/>
            <person name="von der Ohe W."/>
            <person name="Steinert M."/>
        </authorList>
    </citation>
    <scope>NUCLEOTIDE SEQUENCE [LARGE SCALE GENOMIC DNA]</scope>
    <source>
        <strain evidence="13">Eric_V</strain>
    </source>
</reference>
<feature type="binding site" evidence="8">
    <location>
        <position position="155"/>
    </location>
    <ligand>
        <name>UDP-N-acetyl-alpha-D-muramoyl-L-alanyl-D-glutamate</name>
        <dbReference type="ChEBI" id="CHEBI:83900"/>
    </ligand>
</feature>
<evidence type="ECO:0000256" key="9">
    <source>
        <dbReference type="RuleBase" id="RU004135"/>
    </source>
</evidence>
<dbReference type="SUPFAM" id="SSF53244">
    <property type="entry name" value="MurD-like peptide ligases, peptide-binding domain"/>
    <property type="match status" value="1"/>
</dbReference>
<feature type="binding site" evidence="8">
    <location>
        <position position="191"/>
    </location>
    <ligand>
        <name>UDP-N-acetyl-alpha-D-muramoyl-L-alanyl-D-glutamate</name>
        <dbReference type="ChEBI" id="CHEBI:83900"/>
    </ligand>
</feature>
<dbReference type="InterPro" id="IPR036615">
    <property type="entry name" value="Mur_ligase_C_dom_sf"/>
</dbReference>
<dbReference type="RefSeq" id="WP_023484229.1">
    <property type="nucleotide sequence ID" value="NZ_CP019651.1"/>
</dbReference>
<dbReference type="Gene3D" id="3.40.1190.10">
    <property type="entry name" value="Mur-like, catalytic domain"/>
    <property type="match status" value="1"/>
</dbReference>
<evidence type="ECO:0000259" key="12">
    <source>
        <dbReference type="Pfam" id="PF08245"/>
    </source>
</evidence>
<dbReference type="InterPro" id="IPR000713">
    <property type="entry name" value="Mur_ligase_N"/>
</dbReference>
<sequence length="505" mass="55591">MNVLKLSQLTQDLLVKRMIGNPDTEITGIKSYSGSVTPGDLFICVPGVLADGHDYVNEAIQRGCAALMAEKKVERLEGSIPCIVVPDTRRAMAVLADAYYGHPSNAMNLIGVTGTNGKTTTTHMIEHIFHHTGHKTGLIGTVSMKLGSYIEKTENTTPESLVLQSMLKRMADREAKYAVLEVSSHALRMGRVRGCNFKTAVFTNLSHDHLDYHSSMDQYLEDKSILFGQLGNSYGSLPKVAILNADDPFSKKLAAKTSAQVIHYGIDQPSDVRASEIRMNQESTSFWLDTYLGSTWIHLNVVGIFNVYNALAAIAVSLVEGIPLEDIKQRLEGFKGVKGRFQAIETGQDFQVIVDYAHNPDGLEKVISTARAITKGKIIALIGCEGDRDKAKRPIMAAKAAILADKAILTSDNPRSERSESILEDMVRGLDNAGLSRCETITSRKDAIHRALELAKTGDCVLILGKGHETQQIFKDHQIPFDDAEIAMHWLESKKLQGRWRNEVC</sequence>
<dbReference type="GO" id="GO:0071555">
    <property type="term" value="P:cell wall organization"/>
    <property type="evidence" value="ECO:0007669"/>
    <property type="project" value="UniProtKB-KW"/>
</dbReference>
<dbReference type="HAMAP" id="MF_00208">
    <property type="entry name" value="MurE"/>
    <property type="match status" value="1"/>
</dbReference>
<dbReference type="UniPathway" id="UPA00219"/>
<organism evidence="13 14">
    <name type="scientific">Paenibacillus larvae subsp. larvae</name>
    <dbReference type="NCBI Taxonomy" id="147375"/>
    <lineage>
        <taxon>Bacteria</taxon>
        <taxon>Bacillati</taxon>
        <taxon>Bacillota</taxon>
        <taxon>Bacilli</taxon>
        <taxon>Bacillales</taxon>
        <taxon>Paenibacillaceae</taxon>
        <taxon>Paenibacillus</taxon>
    </lineage>
</organism>
<dbReference type="Gene3D" id="3.90.190.20">
    <property type="entry name" value="Mur ligase, C-terminal domain"/>
    <property type="match status" value="1"/>
</dbReference>
<comment type="similarity">
    <text evidence="2 8">Belongs to the MurCDEF family. MurE subfamily.</text>
</comment>
<evidence type="ECO:0000256" key="5">
    <source>
        <dbReference type="ARBA" id="ARBA00022984"/>
    </source>
</evidence>
<dbReference type="Pfam" id="PF01225">
    <property type="entry name" value="Mur_ligase"/>
    <property type="match status" value="1"/>
</dbReference>
<evidence type="ECO:0000256" key="4">
    <source>
        <dbReference type="ARBA" id="ARBA00022960"/>
    </source>
</evidence>
<keyword evidence="7 8" id="KW-0961">Cell wall biogenesis/degradation</keyword>
<dbReference type="AlphaFoldDB" id="A0A6C0QUP5"/>
<evidence type="ECO:0000313" key="13">
    <source>
        <dbReference type="EMBL" id="QHZ51956.1"/>
    </source>
</evidence>
<evidence type="ECO:0000256" key="7">
    <source>
        <dbReference type="ARBA" id="ARBA00023316"/>
    </source>
</evidence>
<dbReference type="GO" id="GO:0005737">
    <property type="term" value="C:cytoplasm"/>
    <property type="evidence" value="ECO:0007669"/>
    <property type="project" value="UniProtKB-SubCell"/>
</dbReference>
<dbReference type="Proteomes" id="UP000464330">
    <property type="component" value="Chromosome"/>
</dbReference>
<feature type="binding site" evidence="8">
    <location>
        <position position="183"/>
    </location>
    <ligand>
        <name>UDP-N-acetyl-alpha-D-muramoyl-L-alanyl-D-glutamate</name>
        <dbReference type="ChEBI" id="CHEBI:83900"/>
    </ligand>
</feature>
<feature type="binding site" evidence="8">
    <location>
        <position position="465"/>
    </location>
    <ligand>
        <name>meso-2,6-diaminopimelate</name>
        <dbReference type="ChEBI" id="CHEBI:57791"/>
    </ligand>
</feature>
<dbReference type="GO" id="GO:0008765">
    <property type="term" value="F:UDP-N-acetylmuramoylalanyl-D-glutamate-2,6-diaminopimelate ligase activity"/>
    <property type="evidence" value="ECO:0007669"/>
    <property type="project" value="UniProtKB-UniRule"/>
</dbReference>
<dbReference type="InterPro" id="IPR013221">
    <property type="entry name" value="Mur_ligase_cen"/>
</dbReference>
<evidence type="ECO:0000256" key="1">
    <source>
        <dbReference type="ARBA" id="ARBA00004752"/>
    </source>
</evidence>
<feature type="domain" description="Mur ligase N-terminal catalytic" evidence="10">
    <location>
        <begin position="25"/>
        <end position="100"/>
    </location>
</feature>
<dbReference type="SUPFAM" id="SSF63418">
    <property type="entry name" value="MurE/MurF N-terminal domain"/>
    <property type="match status" value="1"/>
</dbReference>
<comment type="function">
    <text evidence="8">Catalyzes the addition of meso-diaminopimelic acid to the nucleotide precursor UDP-N-acetylmuramoyl-L-alanyl-D-glutamate (UMAG) in the biosynthesis of bacterial cell-wall peptidoglycan.</text>
</comment>
<dbReference type="PANTHER" id="PTHR23135:SF4">
    <property type="entry name" value="UDP-N-ACETYLMURAMOYL-L-ALANYL-D-GLUTAMATE--2,6-DIAMINOPIMELATE LIGASE MURE HOMOLOG, CHLOROPLASTIC"/>
    <property type="match status" value="1"/>
</dbReference>
<protein>
    <recommendedName>
        <fullName evidence="8">UDP-N-acetylmuramoyl-L-alanyl-D-glutamate--2,6-diaminopimelate ligase</fullName>
        <ecNumber evidence="8">6.3.2.13</ecNumber>
    </recommendedName>
    <alternativeName>
        <fullName evidence="8">Meso-A2pm-adding enzyme</fullName>
    </alternativeName>
    <alternativeName>
        <fullName evidence="8">Meso-diaminopimelate-adding enzyme</fullName>
    </alternativeName>
    <alternativeName>
        <fullName evidence="8">UDP-MurNAc-L-Ala-D-Glu:meso-diaminopimelate ligase</fullName>
    </alternativeName>
    <alternativeName>
        <fullName evidence="8">UDP-MurNAc-tripeptide synthetase</fullName>
    </alternativeName>
    <alternativeName>
        <fullName evidence="8">UDP-N-acetylmuramyl-tripeptide synthetase</fullName>
    </alternativeName>
</protein>
<feature type="binding site" evidence="8">
    <location>
        <begin position="114"/>
        <end position="120"/>
    </location>
    <ligand>
        <name>ATP</name>
        <dbReference type="ChEBI" id="CHEBI:30616"/>
    </ligand>
</feature>
<dbReference type="NCBIfam" id="NF001126">
    <property type="entry name" value="PRK00139.1-4"/>
    <property type="match status" value="1"/>
</dbReference>
<feature type="domain" description="Mur ligase central" evidence="12">
    <location>
        <begin position="112"/>
        <end position="316"/>
    </location>
</feature>
<keyword evidence="8" id="KW-0460">Magnesium</keyword>
<dbReference type="SUPFAM" id="SSF53623">
    <property type="entry name" value="MurD-like peptide ligases, catalytic domain"/>
    <property type="match status" value="1"/>
</dbReference>
<proteinExistence type="inferred from homology"/>
<keyword evidence="8" id="KW-0547">Nucleotide-binding</keyword>
<comment type="subcellular location">
    <subcellularLocation>
        <location evidence="8 9">Cytoplasm</location>
    </subcellularLocation>
</comment>
<feature type="short sequence motif" description="Meso-diaminopimelate recognition motif" evidence="8">
    <location>
        <begin position="412"/>
        <end position="415"/>
    </location>
</feature>
<comment type="caution">
    <text evidence="8">Lacks conserved residue(s) required for the propagation of feature annotation.</text>
</comment>
<comment type="cofactor">
    <cofactor evidence="8">
        <name>Mg(2+)</name>
        <dbReference type="ChEBI" id="CHEBI:18420"/>
    </cofactor>
</comment>
<feature type="binding site" evidence="8">
    <location>
        <position position="388"/>
    </location>
    <ligand>
        <name>meso-2,6-diaminopimelate</name>
        <dbReference type="ChEBI" id="CHEBI:57791"/>
    </ligand>
</feature>
<keyword evidence="4 8" id="KW-0133">Cell shape</keyword>
<dbReference type="PANTHER" id="PTHR23135">
    <property type="entry name" value="MUR LIGASE FAMILY MEMBER"/>
    <property type="match status" value="1"/>
</dbReference>
<evidence type="ECO:0000259" key="10">
    <source>
        <dbReference type="Pfam" id="PF01225"/>
    </source>
</evidence>
<keyword evidence="8" id="KW-0963">Cytoplasm</keyword>
<feature type="modified residue" description="N6-carboxylysine" evidence="8">
    <location>
        <position position="223"/>
    </location>
</feature>
<dbReference type="EC" id="6.3.2.13" evidence="8"/>
<evidence type="ECO:0000256" key="6">
    <source>
        <dbReference type="ARBA" id="ARBA00023306"/>
    </source>
</evidence>
<name>A0A6C0QUP5_9BACL</name>
<dbReference type="InterPro" id="IPR005761">
    <property type="entry name" value="UDP-N-AcMur-Glu-dNH2Pim_ligase"/>
</dbReference>
<dbReference type="Pfam" id="PF08245">
    <property type="entry name" value="Mur_ligase_M"/>
    <property type="match status" value="1"/>
</dbReference>
<dbReference type="GO" id="GO:0000287">
    <property type="term" value="F:magnesium ion binding"/>
    <property type="evidence" value="ECO:0007669"/>
    <property type="project" value="UniProtKB-UniRule"/>
</dbReference>
<dbReference type="EMBL" id="CP019717">
    <property type="protein sequence ID" value="QHZ51956.1"/>
    <property type="molecule type" value="Genomic_DNA"/>
</dbReference>
<feature type="binding site" evidence="8">
    <location>
        <position position="469"/>
    </location>
    <ligand>
        <name>meso-2,6-diaminopimelate</name>
        <dbReference type="ChEBI" id="CHEBI:57791"/>
    </ligand>
</feature>
<dbReference type="Gene3D" id="3.40.1390.10">
    <property type="entry name" value="MurE/MurF, N-terminal domain"/>
    <property type="match status" value="1"/>
</dbReference>
<evidence type="ECO:0000256" key="8">
    <source>
        <dbReference type="HAMAP-Rule" id="MF_00208"/>
    </source>
</evidence>
<keyword evidence="8" id="KW-0067">ATP-binding</keyword>
<comment type="pathway">
    <text evidence="1 8 9">Cell wall biogenesis; peptidoglycan biosynthesis.</text>
</comment>
<accession>A0A6C0QUP5</accession>
<feature type="binding site" evidence="8">
    <location>
        <begin position="412"/>
        <end position="415"/>
    </location>
    <ligand>
        <name>meso-2,6-diaminopimelate</name>
        <dbReference type="ChEBI" id="CHEBI:57791"/>
    </ligand>
</feature>
<dbReference type="GO" id="GO:0008360">
    <property type="term" value="P:regulation of cell shape"/>
    <property type="evidence" value="ECO:0007669"/>
    <property type="project" value="UniProtKB-KW"/>
</dbReference>
<keyword evidence="3 8" id="KW-0132">Cell division</keyword>
<dbReference type="Pfam" id="PF02875">
    <property type="entry name" value="Mur_ligase_C"/>
    <property type="match status" value="1"/>
</dbReference>
<dbReference type="GO" id="GO:0009252">
    <property type="term" value="P:peptidoglycan biosynthetic process"/>
    <property type="evidence" value="ECO:0007669"/>
    <property type="project" value="UniProtKB-UniRule"/>
</dbReference>
<feature type="binding site" evidence="8">
    <location>
        <position position="33"/>
    </location>
    <ligand>
        <name>UDP-N-acetyl-alpha-D-muramoyl-L-alanyl-D-glutamate</name>
        <dbReference type="ChEBI" id="CHEBI:83900"/>
    </ligand>
</feature>
<dbReference type="InterPro" id="IPR035911">
    <property type="entry name" value="MurE/MurF_N"/>
</dbReference>
<keyword evidence="8 13" id="KW-0436">Ligase</keyword>
<feature type="domain" description="Mur ligase C-terminal" evidence="11">
    <location>
        <begin position="339"/>
        <end position="467"/>
    </location>
</feature>
<dbReference type="NCBIfam" id="TIGR01085">
    <property type="entry name" value="murE"/>
    <property type="match status" value="1"/>
</dbReference>
<comment type="PTM">
    <text evidence="8">Carboxylation is probably crucial for Mg(2+) binding and, consequently, for the gamma-phosphate positioning of ATP.</text>
</comment>
<dbReference type="InterPro" id="IPR036565">
    <property type="entry name" value="Mur-like_cat_sf"/>
</dbReference>
<dbReference type="InterPro" id="IPR004101">
    <property type="entry name" value="Mur_ligase_C"/>
</dbReference>
<feature type="binding site" evidence="8">
    <location>
        <begin position="156"/>
        <end position="157"/>
    </location>
    <ligand>
        <name>UDP-N-acetyl-alpha-D-muramoyl-L-alanyl-D-glutamate</name>
        <dbReference type="ChEBI" id="CHEBI:83900"/>
    </ligand>
</feature>
<evidence type="ECO:0000259" key="11">
    <source>
        <dbReference type="Pfam" id="PF02875"/>
    </source>
</evidence>
<dbReference type="GO" id="GO:0005524">
    <property type="term" value="F:ATP binding"/>
    <property type="evidence" value="ECO:0007669"/>
    <property type="project" value="UniProtKB-UniRule"/>
</dbReference>
<evidence type="ECO:0000256" key="3">
    <source>
        <dbReference type="ARBA" id="ARBA00022618"/>
    </source>
</evidence>
<evidence type="ECO:0000256" key="2">
    <source>
        <dbReference type="ARBA" id="ARBA00005898"/>
    </source>
</evidence>
<keyword evidence="5 8" id="KW-0573">Peptidoglycan synthesis</keyword>